<dbReference type="InterPro" id="IPR040074">
    <property type="entry name" value="BssD/PflA/YjjW"/>
</dbReference>
<keyword evidence="7" id="KW-0560">Oxidoreductase</keyword>
<dbReference type="Pfam" id="PF13353">
    <property type="entry name" value="Fer4_12"/>
    <property type="match status" value="1"/>
</dbReference>
<dbReference type="InterPro" id="IPR058240">
    <property type="entry name" value="rSAM_sf"/>
</dbReference>
<dbReference type="PANTHER" id="PTHR30352">
    <property type="entry name" value="PYRUVATE FORMATE-LYASE-ACTIVATING ENZYME"/>
    <property type="match status" value="1"/>
</dbReference>
<evidence type="ECO:0000313" key="12">
    <source>
        <dbReference type="EMBL" id="GFM37373.1"/>
    </source>
</evidence>
<dbReference type="GO" id="GO:0016829">
    <property type="term" value="F:lyase activity"/>
    <property type="evidence" value="ECO:0007669"/>
    <property type="project" value="UniProtKB-KW"/>
</dbReference>
<accession>A0A7J0BUK0</accession>
<evidence type="ECO:0000256" key="9">
    <source>
        <dbReference type="ARBA" id="ARBA00023014"/>
    </source>
</evidence>
<keyword evidence="8" id="KW-0408">Iron</keyword>
<dbReference type="PANTHER" id="PTHR30352:SF4">
    <property type="entry name" value="PYRUVATE FORMATE-LYASE 2-ACTIVATING ENZYME"/>
    <property type="match status" value="1"/>
</dbReference>
<keyword evidence="5" id="KW-0949">S-adenosyl-L-methionine</keyword>
<dbReference type="SUPFAM" id="SSF102114">
    <property type="entry name" value="Radical SAM enzymes"/>
    <property type="match status" value="1"/>
</dbReference>
<dbReference type="NCBIfam" id="TIGR02494">
    <property type="entry name" value="PFLE_PFLC"/>
    <property type="match status" value="1"/>
</dbReference>
<proteinExistence type="inferred from homology"/>
<keyword evidence="9" id="KW-0411">Iron-sulfur</keyword>
<dbReference type="PROSITE" id="PS51918">
    <property type="entry name" value="RADICAL_SAM"/>
    <property type="match status" value="1"/>
</dbReference>
<feature type="domain" description="Radical SAM core" evidence="11">
    <location>
        <begin position="22"/>
        <end position="309"/>
    </location>
</feature>
<dbReference type="SFLD" id="SFLDG01118">
    <property type="entry name" value="activating_enzymes__group_2"/>
    <property type="match status" value="1"/>
</dbReference>
<keyword evidence="12" id="KW-0670">Pyruvate</keyword>
<comment type="similarity">
    <text evidence="2">Belongs to the organic radical-activating enzymes family.</text>
</comment>
<comment type="caution">
    <text evidence="12">The sequence shown here is derived from an EMBL/GenBank/DDBJ whole genome shotgun (WGS) entry which is preliminary data.</text>
</comment>
<name>A0A7J0BUK0_9BACT</name>
<comment type="cofactor">
    <cofactor evidence="1">
        <name>[4Fe-4S] cluster</name>
        <dbReference type="ChEBI" id="CHEBI:49883"/>
    </cofactor>
</comment>
<dbReference type="SUPFAM" id="SSF54862">
    <property type="entry name" value="4Fe-4S ferredoxins"/>
    <property type="match status" value="1"/>
</dbReference>
<evidence type="ECO:0000259" key="11">
    <source>
        <dbReference type="PROSITE" id="PS51918"/>
    </source>
</evidence>
<dbReference type="InterPro" id="IPR007197">
    <property type="entry name" value="rSAM"/>
</dbReference>
<dbReference type="Pfam" id="PF04055">
    <property type="entry name" value="Radical_SAM"/>
    <property type="match status" value="1"/>
</dbReference>
<dbReference type="SFLD" id="SFLDS00029">
    <property type="entry name" value="Radical_SAM"/>
    <property type="match status" value="1"/>
</dbReference>
<comment type="subunit">
    <text evidence="3">Monomer.</text>
</comment>
<dbReference type="GO" id="GO:0046872">
    <property type="term" value="F:metal ion binding"/>
    <property type="evidence" value="ECO:0007669"/>
    <property type="project" value="UniProtKB-KW"/>
</dbReference>
<keyword evidence="6" id="KW-0479">Metal-binding</keyword>
<evidence type="ECO:0000256" key="1">
    <source>
        <dbReference type="ARBA" id="ARBA00001966"/>
    </source>
</evidence>
<evidence type="ECO:0000256" key="8">
    <source>
        <dbReference type="ARBA" id="ARBA00023004"/>
    </source>
</evidence>
<dbReference type="GO" id="GO:0051539">
    <property type="term" value="F:4 iron, 4 sulfur cluster binding"/>
    <property type="evidence" value="ECO:0007669"/>
    <property type="project" value="UniProtKB-KW"/>
</dbReference>
<sequence length="315" mass="35237">MSVLEDKKKRGIVFNIQKYSVHDGPGIRTIVFLKGCPLACRWCSNPESQQREPELAYHTGRCLTFAKCTRCLQACLRGAIIREPDDTLRIDRALCEGCPKHCAEACPAQGLIVYGQERTVDDVLKVVEQDAAFYTRSSGGLTLSGGEPLMQAEYVLALLREARRRRIKTAVETCGMVPWKTMEAAAPYLNYILYDIKHMDSAMHEEHTGCPNALILDNFRKLMELVPDTPVLARTPIIPGFNDTEEAVAAIAEFLRPYPAVRYEMLPYHRLGTQKYVFLDRTPPMADVTLGKDVMPRLVAVARGILGDRVEAAHA</sequence>
<dbReference type="AlphaFoldDB" id="A0A7J0BUK0"/>
<gene>
    <name evidence="12" type="ORF">DSM19430T_20570</name>
</gene>
<evidence type="ECO:0000256" key="5">
    <source>
        <dbReference type="ARBA" id="ARBA00022691"/>
    </source>
</evidence>
<evidence type="ECO:0000256" key="3">
    <source>
        <dbReference type="ARBA" id="ARBA00011245"/>
    </source>
</evidence>
<evidence type="ECO:0000256" key="6">
    <source>
        <dbReference type="ARBA" id="ARBA00022723"/>
    </source>
</evidence>
<dbReference type="Gene3D" id="3.30.70.20">
    <property type="match status" value="1"/>
</dbReference>
<protein>
    <submittedName>
        <fullName evidence="12">Pyruvate formate lyase-activating protein</fullName>
    </submittedName>
</protein>
<evidence type="ECO:0000313" key="13">
    <source>
        <dbReference type="Proteomes" id="UP000503820"/>
    </source>
</evidence>
<dbReference type="PIRSF" id="PIRSF000371">
    <property type="entry name" value="PFL_act_enz"/>
    <property type="match status" value="1"/>
</dbReference>
<dbReference type="RefSeq" id="WP_174409975.1">
    <property type="nucleotide sequence ID" value="NZ_BLVP01000008.1"/>
</dbReference>
<evidence type="ECO:0000256" key="4">
    <source>
        <dbReference type="ARBA" id="ARBA00022485"/>
    </source>
</evidence>
<dbReference type="InterPro" id="IPR017896">
    <property type="entry name" value="4Fe4S_Fe-S-bd"/>
</dbReference>
<evidence type="ECO:0000259" key="10">
    <source>
        <dbReference type="PROSITE" id="PS51379"/>
    </source>
</evidence>
<reference evidence="12 13" key="1">
    <citation type="submission" date="2020-05" db="EMBL/GenBank/DDBJ databases">
        <title>Draft genome sequence of Desulfovibrio psychrotolerans JS1T.</title>
        <authorList>
            <person name="Ueno A."/>
            <person name="Tamazawa S."/>
            <person name="Tamamura S."/>
            <person name="Murakami T."/>
            <person name="Kiyama T."/>
            <person name="Inomata H."/>
            <person name="Amano Y."/>
            <person name="Miyakawa K."/>
            <person name="Tamaki H."/>
            <person name="Naganuma T."/>
            <person name="Kaneko K."/>
        </authorList>
    </citation>
    <scope>NUCLEOTIDE SEQUENCE [LARGE SCALE GENOMIC DNA]</scope>
    <source>
        <strain evidence="12 13">JS1</strain>
    </source>
</reference>
<dbReference type="PROSITE" id="PS01087">
    <property type="entry name" value="RADICAL_ACTIVATING"/>
    <property type="match status" value="1"/>
</dbReference>
<keyword evidence="4" id="KW-0004">4Fe-4S</keyword>
<evidence type="ECO:0000256" key="7">
    <source>
        <dbReference type="ARBA" id="ARBA00023002"/>
    </source>
</evidence>
<organism evidence="12 13">
    <name type="scientific">Desulfovibrio psychrotolerans</name>
    <dbReference type="NCBI Taxonomy" id="415242"/>
    <lineage>
        <taxon>Bacteria</taxon>
        <taxon>Pseudomonadati</taxon>
        <taxon>Thermodesulfobacteriota</taxon>
        <taxon>Desulfovibrionia</taxon>
        <taxon>Desulfovibrionales</taxon>
        <taxon>Desulfovibrionaceae</taxon>
        <taxon>Desulfovibrio</taxon>
    </lineage>
</organism>
<dbReference type="InterPro" id="IPR034457">
    <property type="entry name" value="Organic_radical-activating"/>
</dbReference>
<dbReference type="Proteomes" id="UP000503820">
    <property type="component" value="Unassembled WGS sequence"/>
</dbReference>
<evidence type="ECO:0000256" key="2">
    <source>
        <dbReference type="ARBA" id="ARBA00009777"/>
    </source>
</evidence>
<keyword evidence="12" id="KW-0456">Lyase</keyword>
<dbReference type="GO" id="GO:0016491">
    <property type="term" value="F:oxidoreductase activity"/>
    <property type="evidence" value="ECO:0007669"/>
    <property type="project" value="UniProtKB-KW"/>
</dbReference>
<dbReference type="InterPro" id="IPR001989">
    <property type="entry name" value="Radical_activat_CS"/>
</dbReference>
<dbReference type="EMBL" id="BLVP01000008">
    <property type="protein sequence ID" value="GFM37373.1"/>
    <property type="molecule type" value="Genomic_DNA"/>
</dbReference>
<keyword evidence="13" id="KW-1185">Reference proteome</keyword>
<dbReference type="SFLD" id="SFLDG01066">
    <property type="entry name" value="organic_radical-activating_enz"/>
    <property type="match status" value="1"/>
</dbReference>
<dbReference type="PROSITE" id="PS51379">
    <property type="entry name" value="4FE4S_FER_2"/>
    <property type="match status" value="1"/>
</dbReference>
<dbReference type="Gene3D" id="3.80.30.10">
    <property type="entry name" value="pyruvate-formate lyase- activating enzyme"/>
    <property type="match status" value="1"/>
</dbReference>
<dbReference type="InterPro" id="IPR012839">
    <property type="entry name" value="Organic_radical_activase"/>
</dbReference>
<feature type="domain" description="4Fe-4S ferredoxin-type" evidence="10">
    <location>
        <begin position="86"/>
        <end position="117"/>
    </location>
</feature>